<sequence length="29" mass="3548">MTAAIFRTFRHIKFDSTKNLRNGKLIRRR</sequence>
<organism evidence="1">
    <name type="scientific">Anguilla anguilla</name>
    <name type="common">European freshwater eel</name>
    <name type="synonym">Muraena anguilla</name>
    <dbReference type="NCBI Taxonomy" id="7936"/>
    <lineage>
        <taxon>Eukaryota</taxon>
        <taxon>Metazoa</taxon>
        <taxon>Chordata</taxon>
        <taxon>Craniata</taxon>
        <taxon>Vertebrata</taxon>
        <taxon>Euteleostomi</taxon>
        <taxon>Actinopterygii</taxon>
        <taxon>Neopterygii</taxon>
        <taxon>Teleostei</taxon>
        <taxon>Anguilliformes</taxon>
        <taxon>Anguillidae</taxon>
        <taxon>Anguilla</taxon>
    </lineage>
</organism>
<protein>
    <submittedName>
        <fullName evidence="1">Uncharacterized protein</fullName>
    </submittedName>
</protein>
<name>A0A0E9RG40_ANGAN</name>
<proteinExistence type="predicted"/>
<evidence type="ECO:0000313" key="1">
    <source>
        <dbReference type="EMBL" id="JAH28111.1"/>
    </source>
</evidence>
<reference evidence="1" key="1">
    <citation type="submission" date="2014-11" db="EMBL/GenBank/DDBJ databases">
        <authorList>
            <person name="Amaro Gonzalez C."/>
        </authorList>
    </citation>
    <scope>NUCLEOTIDE SEQUENCE</scope>
</reference>
<reference evidence="1" key="2">
    <citation type="journal article" date="2015" name="Fish Shellfish Immunol.">
        <title>Early steps in the European eel (Anguilla anguilla)-Vibrio vulnificus interaction in the gills: Role of the RtxA13 toxin.</title>
        <authorList>
            <person name="Callol A."/>
            <person name="Pajuelo D."/>
            <person name="Ebbesson L."/>
            <person name="Teles M."/>
            <person name="MacKenzie S."/>
            <person name="Amaro C."/>
        </authorList>
    </citation>
    <scope>NUCLEOTIDE SEQUENCE</scope>
</reference>
<dbReference type="AlphaFoldDB" id="A0A0E9RG40"/>
<dbReference type="EMBL" id="GBXM01080466">
    <property type="protein sequence ID" value="JAH28111.1"/>
    <property type="molecule type" value="Transcribed_RNA"/>
</dbReference>
<accession>A0A0E9RG40</accession>